<dbReference type="eggNOG" id="ENOG502QUTA">
    <property type="taxonomic scope" value="Eukaryota"/>
</dbReference>
<dbReference type="PANTHER" id="PTHR47597">
    <property type="entry name" value="IS A MEMBER OF THE PF|00364 BIOTIN-REQUIRING ENZYMES FAMILY-RELATED"/>
    <property type="match status" value="1"/>
</dbReference>
<evidence type="ECO:0000259" key="2">
    <source>
        <dbReference type="Pfam" id="PF00364"/>
    </source>
</evidence>
<gene>
    <name evidence="3" type="ORF">L484_012276</name>
</gene>
<dbReference type="Pfam" id="PF00364">
    <property type="entry name" value="Biotin_lipoyl"/>
    <property type="match status" value="1"/>
</dbReference>
<dbReference type="KEGG" id="mnt:21395500"/>
<accession>W9QJ96</accession>
<feature type="domain" description="Lipoyl-binding" evidence="2">
    <location>
        <begin position="216"/>
        <end position="276"/>
    </location>
</feature>
<name>W9QJ96_9ROSA</name>
<keyword evidence="4" id="KW-1185">Reference proteome</keyword>
<dbReference type="CDD" id="cd06850">
    <property type="entry name" value="biotinyl_domain"/>
    <property type="match status" value="1"/>
</dbReference>
<reference evidence="4" key="1">
    <citation type="submission" date="2013-01" db="EMBL/GenBank/DDBJ databases">
        <title>Draft Genome Sequence of a Mulberry Tree, Morus notabilis C.K. Schneid.</title>
        <authorList>
            <person name="He N."/>
            <person name="Zhao S."/>
        </authorList>
    </citation>
    <scope>NUCLEOTIDE SEQUENCE</scope>
</reference>
<dbReference type="OrthoDB" id="529457at2759"/>
<feature type="region of interest" description="Disordered" evidence="1">
    <location>
        <begin position="138"/>
        <end position="177"/>
    </location>
</feature>
<dbReference type="SUPFAM" id="SSF51230">
    <property type="entry name" value="Single hybrid motif"/>
    <property type="match status" value="1"/>
</dbReference>
<dbReference type="InterPro" id="IPR053217">
    <property type="entry name" value="ACC_Biotin_Carrier"/>
</dbReference>
<sequence length="285" mass="30470">MESSAVLRSFQLDTISRTKSFLEKPGMVPVYNARQLNANRSCIPSLTASGRLINSPRKQKGFRVSCVKTSEAKETAKSNDCVPQSSLEKTPRSAIFPNGFEALMLEVCDETEIAELKLKVGDFEMHLKRNIGATVAPLSHISPTSPPPIPSKPMVESAPAAPPPSPPKTSSQTTSPFTNVSMVKTSKLAALEASGSNAYVLVSSPTVGSFRRGRTVKGKKQPPICKEGDVIKEGQVIGYVDQFGTELPVKSDIGGEVLKVLFTEGEAVGYGDPLIAVLPSFHGIK</sequence>
<evidence type="ECO:0000256" key="1">
    <source>
        <dbReference type="SAM" id="MobiDB-lite"/>
    </source>
</evidence>
<dbReference type="Proteomes" id="UP000030645">
    <property type="component" value="Unassembled WGS sequence"/>
</dbReference>
<dbReference type="EMBL" id="KE343368">
    <property type="protein sequence ID" value="EXB25850.1"/>
    <property type="molecule type" value="Genomic_DNA"/>
</dbReference>
<dbReference type="PANTHER" id="PTHR47597:SF2">
    <property type="entry name" value="LIPOYL-BINDING DOMAIN-CONTAINING PROTEIN"/>
    <property type="match status" value="1"/>
</dbReference>
<dbReference type="InterPro" id="IPR011053">
    <property type="entry name" value="Single_hybrid_motif"/>
</dbReference>
<dbReference type="AlphaFoldDB" id="W9QJ96"/>
<evidence type="ECO:0000313" key="3">
    <source>
        <dbReference type="EMBL" id="EXB25850.1"/>
    </source>
</evidence>
<evidence type="ECO:0000313" key="4">
    <source>
        <dbReference type="Proteomes" id="UP000030645"/>
    </source>
</evidence>
<protein>
    <recommendedName>
        <fullName evidence="2">Lipoyl-binding domain-containing protein</fullName>
    </recommendedName>
</protein>
<organism evidence="3 4">
    <name type="scientific">Morus notabilis</name>
    <dbReference type="NCBI Taxonomy" id="981085"/>
    <lineage>
        <taxon>Eukaryota</taxon>
        <taxon>Viridiplantae</taxon>
        <taxon>Streptophyta</taxon>
        <taxon>Embryophyta</taxon>
        <taxon>Tracheophyta</taxon>
        <taxon>Spermatophyta</taxon>
        <taxon>Magnoliopsida</taxon>
        <taxon>eudicotyledons</taxon>
        <taxon>Gunneridae</taxon>
        <taxon>Pentapetalae</taxon>
        <taxon>rosids</taxon>
        <taxon>fabids</taxon>
        <taxon>Rosales</taxon>
        <taxon>Moraceae</taxon>
        <taxon>Moreae</taxon>
        <taxon>Morus</taxon>
    </lineage>
</organism>
<proteinExistence type="predicted"/>
<dbReference type="InterPro" id="IPR000089">
    <property type="entry name" value="Biotin_lipoyl"/>
</dbReference>
<dbReference type="Gene3D" id="2.40.50.100">
    <property type="match status" value="1"/>
</dbReference>